<keyword evidence="6 12" id="KW-0378">Hydrolase</keyword>
<comment type="caution">
    <text evidence="14">The sequence shown here is derived from an EMBL/GenBank/DDBJ whole genome shotgun (WGS) entry which is preliminary data.</text>
</comment>
<evidence type="ECO:0000256" key="3">
    <source>
        <dbReference type="ARBA" id="ARBA00006702"/>
    </source>
</evidence>
<dbReference type="InterPro" id="IPR000222">
    <property type="entry name" value="PP2C_BS"/>
</dbReference>
<evidence type="ECO:0000256" key="7">
    <source>
        <dbReference type="ARBA" id="ARBA00022842"/>
    </source>
</evidence>
<protein>
    <recommendedName>
        <fullName evidence="4">protein-serine/threonine phosphatase</fullName>
        <ecNumber evidence="4">3.1.3.16</ecNumber>
    </recommendedName>
</protein>
<dbReference type="OrthoDB" id="637972at2759"/>
<evidence type="ECO:0000256" key="8">
    <source>
        <dbReference type="ARBA" id="ARBA00022912"/>
    </source>
</evidence>
<dbReference type="EMBL" id="SWLB01000005">
    <property type="protein sequence ID" value="KAF3338542.1"/>
    <property type="molecule type" value="Genomic_DNA"/>
</dbReference>
<sequence length="403" mass="45667">MAANYLNRWLSSCFEGELNYPYGIGNMCSSLFRWMKQCFVGEEVNRETSIQGSSGDWFSQYYWHKSLAHHLYGTFSMAVAQANVQNEDRSQLVSGSLTDGDNVRRGVFVGIYDGHGGTACSQFVLDHLFSNFKSAIANQNGVINTEVFEEAYHRTELMFVNHVRRNWQNEPQLAVLGSCCLVGVVFNNVLYVTNAGDSRAVLARWPNGGGLDDMEVIQLSVDYNAKHIERRSEVCEEHPGTNLFPEGEGCFLLRGSLQVTRAIGHVYLKYNEFNKAPLPAQYIQEEPIVQPILKAKPTVQTHQLGPDDRFVIFASHGFWDEINNEEAAAFVRNFTSDGAAAMLMRKALERAARKHGRGYYDLRYFDPGAKREYHDDISVVILFFDSAFFNNAFFDSHFSKFLT</sequence>
<keyword evidence="7" id="KW-0460">Magnesium</keyword>
<dbReference type="InterPro" id="IPR015655">
    <property type="entry name" value="PP2C"/>
</dbReference>
<dbReference type="InterPro" id="IPR036457">
    <property type="entry name" value="PPM-type-like_dom_sf"/>
</dbReference>
<comment type="cofactor">
    <cofactor evidence="2">
        <name>Mg(2+)</name>
        <dbReference type="ChEBI" id="CHEBI:18420"/>
    </cofactor>
</comment>
<evidence type="ECO:0000259" key="13">
    <source>
        <dbReference type="PROSITE" id="PS51746"/>
    </source>
</evidence>
<dbReference type="InterPro" id="IPR001932">
    <property type="entry name" value="PPM-type_phosphatase-like_dom"/>
</dbReference>
<evidence type="ECO:0000313" key="15">
    <source>
        <dbReference type="Proteomes" id="UP000623129"/>
    </source>
</evidence>
<comment type="similarity">
    <text evidence="3 12">Belongs to the PP2C family.</text>
</comment>
<proteinExistence type="inferred from homology"/>
<evidence type="ECO:0000256" key="12">
    <source>
        <dbReference type="RuleBase" id="RU003465"/>
    </source>
</evidence>
<gene>
    <name evidence="14" type="ORF">FCM35_KLT17379</name>
</gene>
<organism evidence="14 15">
    <name type="scientific">Carex littledalei</name>
    <dbReference type="NCBI Taxonomy" id="544730"/>
    <lineage>
        <taxon>Eukaryota</taxon>
        <taxon>Viridiplantae</taxon>
        <taxon>Streptophyta</taxon>
        <taxon>Embryophyta</taxon>
        <taxon>Tracheophyta</taxon>
        <taxon>Spermatophyta</taxon>
        <taxon>Magnoliopsida</taxon>
        <taxon>Liliopsida</taxon>
        <taxon>Poales</taxon>
        <taxon>Cyperaceae</taxon>
        <taxon>Cyperoideae</taxon>
        <taxon>Cariceae</taxon>
        <taxon>Carex</taxon>
        <taxon>Carex subgen. Euthyceras</taxon>
    </lineage>
</organism>
<dbReference type="Proteomes" id="UP000623129">
    <property type="component" value="Unassembled WGS sequence"/>
</dbReference>
<comment type="catalytic activity">
    <reaction evidence="10">
        <text>O-phospho-L-seryl-[protein] + H2O = L-seryl-[protein] + phosphate</text>
        <dbReference type="Rhea" id="RHEA:20629"/>
        <dbReference type="Rhea" id="RHEA-COMP:9863"/>
        <dbReference type="Rhea" id="RHEA-COMP:11604"/>
        <dbReference type="ChEBI" id="CHEBI:15377"/>
        <dbReference type="ChEBI" id="CHEBI:29999"/>
        <dbReference type="ChEBI" id="CHEBI:43474"/>
        <dbReference type="ChEBI" id="CHEBI:83421"/>
        <dbReference type="EC" id="3.1.3.16"/>
    </reaction>
</comment>
<evidence type="ECO:0000256" key="4">
    <source>
        <dbReference type="ARBA" id="ARBA00013081"/>
    </source>
</evidence>
<dbReference type="CDD" id="cd00143">
    <property type="entry name" value="PP2Cc"/>
    <property type="match status" value="1"/>
</dbReference>
<evidence type="ECO:0000256" key="10">
    <source>
        <dbReference type="ARBA" id="ARBA00047761"/>
    </source>
</evidence>
<comment type="cofactor">
    <cofactor evidence="1">
        <name>Mn(2+)</name>
        <dbReference type="ChEBI" id="CHEBI:29035"/>
    </cofactor>
</comment>
<evidence type="ECO:0000256" key="9">
    <source>
        <dbReference type="ARBA" id="ARBA00023211"/>
    </source>
</evidence>
<dbReference type="SUPFAM" id="SSF81606">
    <property type="entry name" value="PP2C-like"/>
    <property type="match status" value="1"/>
</dbReference>
<evidence type="ECO:0000256" key="6">
    <source>
        <dbReference type="ARBA" id="ARBA00022801"/>
    </source>
</evidence>
<keyword evidence="5" id="KW-0479">Metal-binding</keyword>
<evidence type="ECO:0000256" key="1">
    <source>
        <dbReference type="ARBA" id="ARBA00001936"/>
    </source>
</evidence>
<keyword evidence="9" id="KW-0464">Manganese</keyword>
<keyword evidence="8 12" id="KW-0904">Protein phosphatase</keyword>
<reference evidence="14" key="1">
    <citation type="submission" date="2020-01" db="EMBL/GenBank/DDBJ databases">
        <title>Genome sequence of Kobresia littledalei, the first chromosome-level genome in the family Cyperaceae.</title>
        <authorList>
            <person name="Qu G."/>
        </authorList>
    </citation>
    <scope>NUCLEOTIDE SEQUENCE</scope>
    <source>
        <strain evidence="14">C.B.Clarke</strain>
        <tissue evidence="14">Leaf</tissue>
    </source>
</reference>
<keyword evidence="15" id="KW-1185">Reference proteome</keyword>
<dbReference type="PROSITE" id="PS01032">
    <property type="entry name" value="PPM_1"/>
    <property type="match status" value="1"/>
</dbReference>
<dbReference type="Gene3D" id="3.60.40.10">
    <property type="entry name" value="PPM-type phosphatase domain"/>
    <property type="match status" value="1"/>
</dbReference>
<evidence type="ECO:0000256" key="5">
    <source>
        <dbReference type="ARBA" id="ARBA00022723"/>
    </source>
</evidence>
<dbReference type="Pfam" id="PF00481">
    <property type="entry name" value="PP2C"/>
    <property type="match status" value="1"/>
</dbReference>
<evidence type="ECO:0000313" key="14">
    <source>
        <dbReference type="EMBL" id="KAF3338542.1"/>
    </source>
</evidence>
<dbReference type="AlphaFoldDB" id="A0A833RG16"/>
<dbReference type="PANTHER" id="PTHR47992">
    <property type="entry name" value="PROTEIN PHOSPHATASE"/>
    <property type="match status" value="1"/>
</dbReference>
<feature type="domain" description="PPM-type phosphatase" evidence="13">
    <location>
        <begin position="71"/>
        <end position="384"/>
    </location>
</feature>
<accession>A0A833RG16</accession>
<dbReference type="PROSITE" id="PS51746">
    <property type="entry name" value="PPM_2"/>
    <property type="match status" value="1"/>
</dbReference>
<evidence type="ECO:0000256" key="11">
    <source>
        <dbReference type="ARBA" id="ARBA00048336"/>
    </source>
</evidence>
<comment type="catalytic activity">
    <reaction evidence="11">
        <text>O-phospho-L-threonyl-[protein] + H2O = L-threonyl-[protein] + phosphate</text>
        <dbReference type="Rhea" id="RHEA:47004"/>
        <dbReference type="Rhea" id="RHEA-COMP:11060"/>
        <dbReference type="Rhea" id="RHEA-COMP:11605"/>
        <dbReference type="ChEBI" id="CHEBI:15377"/>
        <dbReference type="ChEBI" id="CHEBI:30013"/>
        <dbReference type="ChEBI" id="CHEBI:43474"/>
        <dbReference type="ChEBI" id="CHEBI:61977"/>
        <dbReference type="EC" id="3.1.3.16"/>
    </reaction>
</comment>
<dbReference type="GO" id="GO:0004722">
    <property type="term" value="F:protein serine/threonine phosphatase activity"/>
    <property type="evidence" value="ECO:0007669"/>
    <property type="project" value="UniProtKB-EC"/>
</dbReference>
<dbReference type="GO" id="GO:0046872">
    <property type="term" value="F:metal ion binding"/>
    <property type="evidence" value="ECO:0007669"/>
    <property type="project" value="UniProtKB-KW"/>
</dbReference>
<dbReference type="EC" id="3.1.3.16" evidence="4"/>
<dbReference type="SMART" id="SM00332">
    <property type="entry name" value="PP2Cc"/>
    <property type="match status" value="1"/>
</dbReference>
<evidence type="ECO:0000256" key="2">
    <source>
        <dbReference type="ARBA" id="ARBA00001946"/>
    </source>
</evidence>
<name>A0A833RG16_9POAL</name>